<dbReference type="SUPFAM" id="SSF55331">
    <property type="entry name" value="Tautomerase/MIF"/>
    <property type="match status" value="1"/>
</dbReference>
<dbReference type="PANTHER" id="PTHR35530">
    <property type="entry name" value="TAUTOMERASE-RELATED"/>
    <property type="match status" value="1"/>
</dbReference>
<evidence type="ECO:0000313" key="6">
    <source>
        <dbReference type="EMBL" id="MDP8147532.1"/>
    </source>
</evidence>
<dbReference type="Proteomes" id="UP001226020">
    <property type="component" value="Unassembled WGS sequence"/>
</dbReference>
<dbReference type="GO" id="GO:0016853">
    <property type="term" value="F:isomerase activity"/>
    <property type="evidence" value="ECO:0007669"/>
    <property type="project" value="UniProtKB-UniRule"/>
</dbReference>
<proteinExistence type="inferred from homology"/>
<dbReference type="InterPro" id="IPR004370">
    <property type="entry name" value="4-OT-like_dom"/>
</dbReference>
<dbReference type="RefSeq" id="WP_306350532.1">
    <property type="nucleotide sequence ID" value="NZ_JASAWV010000001.1"/>
</dbReference>
<feature type="domain" description="4-oxalocrotonate tautomerase-like" evidence="5">
    <location>
        <begin position="2"/>
        <end position="64"/>
    </location>
</feature>
<dbReference type="InterPro" id="IPR018191">
    <property type="entry name" value="4-OT"/>
</dbReference>
<evidence type="ECO:0000256" key="3">
    <source>
        <dbReference type="PIRSR" id="PIRSR618191-1"/>
    </source>
</evidence>
<evidence type="ECO:0000256" key="4">
    <source>
        <dbReference type="RuleBase" id="RU362032"/>
    </source>
</evidence>
<feature type="active site" description="Proton acceptor; via imino nitrogen" evidence="3">
    <location>
        <position position="2"/>
    </location>
</feature>
<evidence type="ECO:0000256" key="1">
    <source>
        <dbReference type="ARBA" id="ARBA00006723"/>
    </source>
</evidence>
<dbReference type="AlphaFoldDB" id="A0AAW8C977"/>
<dbReference type="PANTHER" id="PTHR35530:SF2">
    <property type="entry name" value="BSL4019 PROTEIN"/>
    <property type="match status" value="1"/>
</dbReference>
<dbReference type="NCBIfam" id="TIGR00013">
    <property type="entry name" value="taut"/>
    <property type="match status" value="1"/>
</dbReference>
<protein>
    <recommendedName>
        <fullName evidence="4">Tautomerase</fullName>
        <ecNumber evidence="4">5.3.2.-</ecNumber>
    </recommendedName>
</protein>
<dbReference type="EC" id="5.3.2.-" evidence="4"/>
<sequence length="71" mass="7574">MPVIKVTMTSEEGGATKQQKEALAKGFTEVFAEVFNGRGAESCVVIIDEVATDNYAIGGKTVTHIRNGNKD</sequence>
<organism evidence="6 7">
    <name type="scientific">Phocoenobacter atlanticus subsp. atlanticus</name>
    <dbReference type="NCBI Taxonomy" id="3061285"/>
    <lineage>
        <taxon>Bacteria</taxon>
        <taxon>Pseudomonadati</taxon>
        <taxon>Pseudomonadota</taxon>
        <taxon>Gammaproteobacteria</taxon>
        <taxon>Pasteurellales</taxon>
        <taxon>Pasteurellaceae</taxon>
        <taxon>Phocoenobacter</taxon>
        <taxon>Phocoenobacter atlanticus</taxon>
    </lineage>
</organism>
<dbReference type="Gene3D" id="3.30.429.10">
    <property type="entry name" value="Macrophage Migration Inhibitory Factor"/>
    <property type="match status" value="1"/>
</dbReference>
<comment type="caution">
    <text evidence="6">The sequence shown here is derived from an EMBL/GenBank/DDBJ whole genome shotgun (WGS) entry which is preliminary data.</text>
</comment>
<keyword evidence="2 4" id="KW-0413">Isomerase</keyword>
<evidence type="ECO:0000259" key="5">
    <source>
        <dbReference type="Pfam" id="PF01361"/>
    </source>
</evidence>
<comment type="similarity">
    <text evidence="1 4">Belongs to the 4-oxalocrotonate tautomerase family.</text>
</comment>
<evidence type="ECO:0000313" key="7">
    <source>
        <dbReference type="Proteomes" id="UP001226020"/>
    </source>
</evidence>
<reference evidence="6 7" key="1">
    <citation type="journal article" date="2023" name="Front. Microbiol.">
        <title>Phylogeography and host specificity of Pasteurellaceae pathogenic to sea-farmed fish in the north-east Atlantic.</title>
        <authorList>
            <person name="Gulla S."/>
            <person name="Colquhoun D.J."/>
            <person name="Olsen A.B."/>
            <person name="Spilsberg B."/>
            <person name="Lagesen K."/>
            <person name="Aakesson C.P."/>
            <person name="Strom S."/>
            <person name="Manji F."/>
            <person name="Birkbeck T.H."/>
            <person name="Nilsen H.K."/>
        </authorList>
    </citation>
    <scope>NUCLEOTIDE SEQUENCE [LARGE SCALE GENOMIC DNA]</scope>
    <source>
        <strain evidence="6 7">NVIB3131</strain>
    </source>
</reference>
<keyword evidence="7" id="KW-1185">Reference proteome</keyword>
<dbReference type="InterPro" id="IPR014347">
    <property type="entry name" value="Tautomerase/MIF_sf"/>
</dbReference>
<name>A0AAW8C977_9PAST</name>
<evidence type="ECO:0000256" key="2">
    <source>
        <dbReference type="ARBA" id="ARBA00023235"/>
    </source>
</evidence>
<accession>A0AAW8C977</accession>
<dbReference type="Pfam" id="PF01361">
    <property type="entry name" value="Tautomerase"/>
    <property type="match status" value="1"/>
</dbReference>
<gene>
    <name evidence="6" type="ORF">QJU57_00355</name>
</gene>
<dbReference type="EMBL" id="JASAXT010000001">
    <property type="protein sequence ID" value="MDP8147532.1"/>
    <property type="molecule type" value="Genomic_DNA"/>
</dbReference>